<feature type="compositionally biased region" description="Low complexity" evidence="1">
    <location>
        <begin position="139"/>
        <end position="151"/>
    </location>
</feature>
<dbReference type="PANTHER" id="PTHR43233">
    <property type="entry name" value="FAMILY N-ACETYLTRANSFERASE, PUTATIVE (AFU_ORTHOLOGUE AFUA_6G03350)-RELATED"/>
    <property type="match status" value="1"/>
</dbReference>
<evidence type="ECO:0000313" key="4">
    <source>
        <dbReference type="Proteomes" id="UP000006738"/>
    </source>
</evidence>
<dbReference type="InterPro" id="IPR016181">
    <property type="entry name" value="Acyl_CoA_acyltransferase"/>
</dbReference>
<feature type="compositionally biased region" description="Basic and acidic residues" evidence="1">
    <location>
        <begin position="171"/>
        <end position="181"/>
    </location>
</feature>
<evidence type="ECO:0000259" key="2">
    <source>
        <dbReference type="PROSITE" id="PS51186"/>
    </source>
</evidence>
<reference evidence="4" key="1">
    <citation type="submission" date="2007-02" db="EMBL/GenBank/DDBJ databases">
        <authorList>
            <person name="DeShazer D."/>
            <person name="Woods D.E."/>
            <person name="Nierman W.C."/>
        </authorList>
    </citation>
    <scope>NUCLEOTIDE SEQUENCE [LARGE SCALE GENOMIC DNA]</scope>
    <source>
        <strain evidence="4">1106a</strain>
    </source>
</reference>
<dbReference type="HOGENOM" id="CLU_086503_1_0_4"/>
<organism evidence="3 4">
    <name type="scientific">Burkholderia pseudomallei (strain 1106a)</name>
    <dbReference type="NCBI Taxonomy" id="357348"/>
    <lineage>
        <taxon>Bacteria</taxon>
        <taxon>Pseudomonadati</taxon>
        <taxon>Pseudomonadota</taxon>
        <taxon>Betaproteobacteria</taxon>
        <taxon>Burkholderiales</taxon>
        <taxon>Burkholderiaceae</taxon>
        <taxon>Burkholderia</taxon>
        <taxon>pseudomallei group</taxon>
    </lineage>
</organism>
<feature type="domain" description="N-acetyltransferase" evidence="2">
    <location>
        <begin position="1"/>
        <end position="151"/>
    </location>
</feature>
<feature type="region of interest" description="Disordered" evidence="1">
    <location>
        <begin position="171"/>
        <end position="212"/>
    </location>
</feature>
<dbReference type="InterPro" id="IPR000182">
    <property type="entry name" value="GNAT_dom"/>
</dbReference>
<sequence length="212" mass="23183">MDIDAMHAFLRVDAYWSRGIPRDGVERVIAGSLCFGAYLDAGLVGFARLVADHAAFAYRCDVFVPNEHRGKGDGRALIDRVFAQDAVRALRRVARVTSDAHALYTRCIARPASRRSRIRRAGWSCIGPASTRSRRPARRGGPAARIAAPRAARGATRIQYALVDFHGAHHDRAGSRTHRDASSLQGRAVSRDRRRAAFGDGGASRRLRTAVA</sequence>
<dbReference type="KEGG" id="bpl:BURPS1106A_A0901"/>
<dbReference type="Pfam" id="PF13508">
    <property type="entry name" value="Acetyltransf_7"/>
    <property type="match status" value="1"/>
</dbReference>
<dbReference type="PANTHER" id="PTHR43233:SF1">
    <property type="entry name" value="FAMILY N-ACETYLTRANSFERASE, PUTATIVE (AFU_ORTHOLOGUE AFUA_6G03350)-RELATED"/>
    <property type="match status" value="1"/>
</dbReference>
<dbReference type="AlphaFoldDB" id="A3P3M7"/>
<evidence type="ECO:0000256" key="1">
    <source>
        <dbReference type="SAM" id="MobiDB-lite"/>
    </source>
</evidence>
<protein>
    <submittedName>
        <fullName evidence="3">Acetyltransferase, GNAT family</fullName>
    </submittedName>
</protein>
<dbReference type="PROSITE" id="PS51186">
    <property type="entry name" value="GNAT"/>
    <property type="match status" value="1"/>
</dbReference>
<name>A3P3M7_BURP0</name>
<dbReference type="SUPFAM" id="SSF55729">
    <property type="entry name" value="Acyl-CoA N-acyltransferases (Nat)"/>
    <property type="match status" value="1"/>
</dbReference>
<dbReference type="EMBL" id="CP000573">
    <property type="protein sequence ID" value="ABN92950.1"/>
    <property type="molecule type" value="Genomic_DNA"/>
</dbReference>
<feature type="region of interest" description="Disordered" evidence="1">
    <location>
        <begin position="129"/>
        <end position="151"/>
    </location>
</feature>
<dbReference type="GO" id="GO:0016747">
    <property type="term" value="F:acyltransferase activity, transferring groups other than amino-acyl groups"/>
    <property type="evidence" value="ECO:0007669"/>
    <property type="project" value="InterPro"/>
</dbReference>
<accession>A3P3M7</accession>
<gene>
    <name evidence="3" type="ordered locus">BURPS1106A_A0901</name>
</gene>
<dbReference type="Gene3D" id="3.40.630.30">
    <property type="match status" value="1"/>
</dbReference>
<dbReference type="Proteomes" id="UP000006738">
    <property type="component" value="Chromosome II"/>
</dbReference>
<dbReference type="InterPro" id="IPR053144">
    <property type="entry name" value="Acetyltransferase_Butenolide"/>
</dbReference>
<evidence type="ECO:0000313" key="3">
    <source>
        <dbReference type="EMBL" id="ABN92950.1"/>
    </source>
</evidence>
<proteinExistence type="predicted"/>